<dbReference type="PANTHER" id="PTHR43562">
    <property type="entry name" value="NAPA-TYPE SODIUM/HYDROGEN ANTIPORTER"/>
    <property type="match status" value="1"/>
</dbReference>
<dbReference type="EMBL" id="RKMH01000006">
    <property type="protein sequence ID" value="RPA62395.1"/>
    <property type="molecule type" value="Genomic_DNA"/>
</dbReference>
<evidence type="ECO:0000256" key="4">
    <source>
        <dbReference type="ARBA" id="ARBA00022449"/>
    </source>
</evidence>
<feature type="transmembrane region" description="Helical" evidence="9">
    <location>
        <begin position="15"/>
        <end position="32"/>
    </location>
</feature>
<dbReference type="GO" id="GO:0015297">
    <property type="term" value="F:antiporter activity"/>
    <property type="evidence" value="ECO:0007669"/>
    <property type="project" value="UniProtKB-KW"/>
</dbReference>
<keyword evidence="5 9" id="KW-0812">Transmembrane</keyword>
<feature type="transmembrane region" description="Helical" evidence="9">
    <location>
        <begin position="300"/>
        <end position="323"/>
    </location>
</feature>
<organism evidence="11 12">
    <name type="scientific">Gordonia oryzae</name>
    <dbReference type="NCBI Taxonomy" id="2487349"/>
    <lineage>
        <taxon>Bacteria</taxon>
        <taxon>Bacillati</taxon>
        <taxon>Actinomycetota</taxon>
        <taxon>Actinomycetes</taxon>
        <taxon>Mycobacteriales</taxon>
        <taxon>Gordoniaceae</taxon>
        <taxon>Gordonia</taxon>
    </lineage>
</organism>
<gene>
    <name evidence="11" type="ORF">EF294_10190</name>
</gene>
<keyword evidence="4" id="KW-0050">Antiport</keyword>
<keyword evidence="7" id="KW-0406">Ion transport</keyword>
<feature type="transmembrane region" description="Helical" evidence="9">
    <location>
        <begin position="182"/>
        <end position="202"/>
    </location>
</feature>
<evidence type="ECO:0000256" key="5">
    <source>
        <dbReference type="ARBA" id="ARBA00022692"/>
    </source>
</evidence>
<evidence type="ECO:0000256" key="2">
    <source>
        <dbReference type="ARBA" id="ARBA00005551"/>
    </source>
</evidence>
<reference evidence="11 12" key="1">
    <citation type="submission" date="2018-11" db="EMBL/GenBank/DDBJ databases">
        <title>Draft genome sequence of Gordonia sp. RS15-1S isolated from rice stems.</title>
        <authorList>
            <person name="Muangham S."/>
        </authorList>
    </citation>
    <scope>NUCLEOTIDE SEQUENCE [LARGE SCALE GENOMIC DNA]</scope>
    <source>
        <strain evidence="11 12">RS15-1S</strain>
    </source>
</reference>
<keyword evidence="6 9" id="KW-1133">Transmembrane helix</keyword>
<evidence type="ECO:0000256" key="3">
    <source>
        <dbReference type="ARBA" id="ARBA00022448"/>
    </source>
</evidence>
<feature type="transmembrane region" description="Helical" evidence="9">
    <location>
        <begin position="374"/>
        <end position="394"/>
    </location>
</feature>
<comment type="similarity">
    <text evidence="2">Belongs to the monovalent cation:proton antiporter 2 (CPA2) transporter (TC 2.A.37) family.</text>
</comment>
<name>A0A3N4GJP1_9ACTN</name>
<feature type="transmembrane region" description="Helical" evidence="9">
    <location>
        <begin position="39"/>
        <end position="59"/>
    </location>
</feature>
<sequence>MSMLAEAASNPDRTTAVTLFWIAVAAVAAPLVARLTRRYVPEVVVLLILGMVFGPHVLAMSDPDSVAAVSQLGLGMLFLLAGFELDPTILRGRPGVLAGGIWLLSLLIATIAVALLVAPGDFTAHVAIGIAMTSTALGTLLPIVKADGLLEQPLGRAVMAHGAVGELGPILAMSLLLTSRNIGGAAIVLALFAIAALILFALPRRVGRSPALRAALVEMEGGTFQLPVRVVVVLLAAFMAVAAVFDLDVVLGAFAAGIALRRLLPEHTRVVESLEVIGFGLLIPVFFVTSGMNIDPSAVASAPMLWVILVVGIGVARGVPVWVGERMVTHDASLRVGRERVSLALYAATGLPIIVAVTQVATSSDLMSPTLASTLVAAGATTVLVFPLAARLIARKDTTAPSAAS</sequence>
<dbReference type="InterPro" id="IPR006153">
    <property type="entry name" value="Cation/H_exchanger_TM"/>
</dbReference>
<evidence type="ECO:0000313" key="12">
    <source>
        <dbReference type="Proteomes" id="UP000267536"/>
    </source>
</evidence>
<accession>A0A3N4GJP1</accession>
<dbReference type="GO" id="GO:0016020">
    <property type="term" value="C:membrane"/>
    <property type="evidence" value="ECO:0007669"/>
    <property type="project" value="UniProtKB-SubCell"/>
</dbReference>
<evidence type="ECO:0000259" key="10">
    <source>
        <dbReference type="Pfam" id="PF00999"/>
    </source>
</evidence>
<dbReference type="PANTHER" id="PTHR43562:SF1">
    <property type="entry name" value="NA(+)_H(+) ANTIPORTER YJBQ-RELATED"/>
    <property type="match status" value="1"/>
</dbReference>
<comment type="caution">
    <text evidence="11">The sequence shown here is derived from an EMBL/GenBank/DDBJ whole genome shotgun (WGS) entry which is preliminary data.</text>
</comment>
<evidence type="ECO:0000313" key="11">
    <source>
        <dbReference type="EMBL" id="RPA62395.1"/>
    </source>
</evidence>
<dbReference type="InterPro" id="IPR038770">
    <property type="entry name" value="Na+/solute_symporter_sf"/>
</dbReference>
<keyword evidence="3" id="KW-0813">Transport</keyword>
<feature type="transmembrane region" description="Helical" evidence="9">
    <location>
        <begin position="65"/>
        <end position="83"/>
    </location>
</feature>
<dbReference type="Gene3D" id="1.20.1530.20">
    <property type="match status" value="1"/>
</dbReference>
<evidence type="ECO:0000256" key="6">
    <source>
        <dbReference type="ARBA" id="ARBA00022989"/>
    </source>
</evidence>
<feature type="transmembrane region" description="Helical" evidence="9">
    <location>
        <begin position="124"/>
        <end position="144"/>
    </location>
</feature>
<dbReference type="GO" id="GO:1902600">
    <property type="term" value="P:proton transmembrane transport"/>
    <property type="evidence" value="ECO:0007669"/>
    <property type="project" value="InterPro"/>
</dbReference>
<evidence type="ECO:0000256" key="8">
    <source>
        <dbReference type="ARBA" id="ARBA00023136"/>
    </source>
</evidence>
<evidence type="ECO:0000256" key="9">
    <source>
        <dbReference type="SAM" id="Phobius"/>
    </source>
</evidence>
<proteinExistence type="inferred from homology"/>
<feature type="transmembrane region" description="Helical" evidence="9">
    <location>
        <begin position="95"/>
        <end position="118"/>
    </location>
</feature>
<dbReference type="OrthoDB" id="9793589at2"/>
<dbReference type="AlphaFoldDB" id="A0A3N4GJP1"/>
<protein>
    <submittedName>
        <fullName evidence="11">Cation:proton antiporter</fullName>
    </submittedName>
</protein>
<evidence type="ECO:0000256" key="1">
    <source>
        <dbReference type="ARBA" id="ARBA00004141"/>
    </source>
</evidence>
<keyword evidence="8 9" id="KW-0472">Membrane</keyword>
<feature type="transmembrane region" description="Helical" evidence="9">
    <location>
        <begin position="276"/>
        <end position="294"/>
    </location>
</feature>
<dbReference type="Proteomes" id="UP000267536">
    <property type="component" value="Unassembled WGS sequence"/>
</dbReference>
<feature type="domain" description="Cation/H+ exchanger transmembrane" evidence="10">
    <location>
        <begin position="25"/>
        <end position="391"/>
    </location>
</feature>
<feature type="transmembrane region" description="Helical" evidence="9">
    <location>
        <begin position="343"/>
        <end position="362"/>
    </location>
</feature>
<comment type="subcellular location">
    <subcellularLocation>
        <location evidence="1">Membrane</location>
        <topology evidence="1">Multi-pass membrane protein</topology>
    </subcellularLocation>
</comment>
<dbReference type="Pfam" id="PF00999">
    <property type="entry name" value="Na_H_Exchanger"/>
    <property type="match status" value="1"/>
</dbReference>
<evidence type="ECO:0000256" key="7">
    <source>
        <dbReference type="ARBA" id="ARBA00023065"/>
    </source>
</evidence>
<keyword evidence="12" id="KW-1185">Reference proteome</keyword>